<dbReference type="Pfam" id="PF13508">
    <property type="entry name" value="Acetyltransf_7"/>
    <property type="match status" value="1"/>
</dbReference>
<sequence>MASTTSGVLAARHAEPSDLPALVNVFAKSFHPVSPFMRRAFPDTPIMREWWKKVHTFAIDDPDVRLLIVTDLSSDSIVALLRYRIHGPSSADLVVDAGTWSRVPLSVDHDHELCNAFTDFLAEGRRVFIGGRPHIFVELLATVHEFKGRGVGRLLIDTMCREADQAGWPCFVETNGAIVKFYEKFGFKTKAMKEMPGSFGYEEFIMVRPAGLWSLYMCQSSEMIICDVAEFQD</sequence>
<evidence type="ECO:0000313" key="2">
    <source>
        <dbReference type="EMBL" id="KAF2095282.1"/>
    </source>
</evidence>
<dbReference type="InterPro" id="IPR052523">
    <property type="entry name" value="Trichothecene_AcTrans"/>
</dbReference>
<dbReference type="Gene3D" id="3.40.630.30">
    <property type="match status" value="1"/>
</dbReference>
<reference evidence="2" key="1">
    <citation type="journal article" date="2020" name="Stud. Mycol.">
        <title>101 Dothideomycetes genomes: a test case for predicting lifestyles and emergence of pathogens.</title>
        <authorList>
            <person name="Haridas S."/>
            <person name="Albert R."/>
            <person name="Binder M."/>
            <person name="Bloem J."/>
            <person name="Labutti K."/>
            <person name="Salamov A."/>
            <person name="Andreopoulos B."/>
            <person name="Baker S."/>
            <person name="Barry K."/>
            <person name="Bills G."/>
            <person name="Bluhm B."/>
            <person name="Cannon C."/>
            <person name="Castanera R."/>
            <person name="Culley D."/>
            <person name="Daum C."/>
            <person name="Ezra D."/>
            <person name="Gonzalez J."/>
            <person name="Henrissat B."/>
            <person name="Kuo A."/>
            <person name="Liang C."/>
            <person name="Lipzen A."/>
            <person name="Lutzoni F."/>
            <person name="Magnuson J."/>
            <person name="Mondo S."/>
            <person name="Nolan M."/>
            <person name="Ohm R."/>
            <person name="Pangilinan J."/>
            <person name="Park H.-J."/>
            <person name="Ramirez L."/>
            <person name="Alfaro M."/>
            <person name="Sun H."/>
            <person name="Tritt A."/>
            <person name="Yoshinaga Y."/>
            <person name="Zwiers L.-H."/>
            <person name="Turgeon B."/>
            <person name="Goodwin S."/>
            <person name="Spatafora J."/>
            <person name="Crous P."/>
            <person name="Grigoriev I."/>
        </authorList>
    </citation>
    <scope>NUCLEOTIDE SEQUENCE</scope>
    <source>
        <strain evidence="2">CBS 133067</strain>
    </source>
</reference>
<accession>A0A9P4IB19</accession>
<name>A0A9P4IB19_9PEZI</name>
<organism evidence="2 3">
    <name type="scientific">Rhizodiscina lignyota</name>
    <dbReference type="NCBI Taxonomy" id="1504668"/>
    <lineage>
        <taxon>Eukaryota</taxon>
        <taxon>Fungi</taxon>
        <taxon>Dikarya</taxon>
        <taxon>Ascomycota</taxon>
        <taxon>Pezizomycotina</taxon>
        <taxon>Dothideomycetes</taxon>
        <taxon>Pleosporomycetidae</taxon>
        <taxon>Aulographales</taxon>
        <taxon>Rhizodiscinaceae</taxon>
        <taxon>Rhizodiscina</taxon>
    </lineage>
</organism>
<dbReference type="EMBL" id="ML978132">
    <property type="protein sequence ID" value="KAF2095282.1"/>
    <property type="molecule type" value="Genomic_DNA"/>
</dbReference>
<dbReference type="InterPro" id="IPR016181">
    <property type="entry name" value="Acyl_CoA_acyltransferase"/>
</dbReference>
<dbReference type="OrthoDB" id="2115692at2759"/>
<feature type="domain" description="N-acetyltransferase" evidence="1">
    <location>
        <begin position="9"/>
        <end position="211"/>
    </location>
</feature>
<dbReference type="InterPro" id="IPR000182">
    <property type="entry name" value="GNAT_dom"/>
</dbReference>
<dbReference type="PANTHER" id="PTHR42791">
    <property type="entry name" value="GNAT FAMILY ACETYLTRANSFERASE"/>
    <property type="match status" value="1"/>
</dbReference>
<dbReference type="Proteomes" id="UP000799772">
    <property type="component" value="Unassembled WGS sequence"/>
</dbReference>
<dbReference type="PROSITE" id="PS51186">
    <property type="entry name" value="GNAT"/>
    <property type="match status" value="1"/>
</dbReference>
<keyword evidence="3" id="KW-1185">Reference proteome</keyword>
<protein>
    <submittedName>
        <fullName evidence="2">Acyl-CoA N-acyltransferase</fullName>
    </submittedName>
</protein>
<evidence type="ECO:0000259" key="1">
    <source>
        <dbReference type="PROSITE" id="PS51186"/>
    </source>
</evidence>
<dbReference type="SUPFAM" id="SSF55729">
    <property type="entry name" value="Acyl-CoA N-acyltransferases (Nat)"/>
    <property type="match status" value="1"/>
</dbReference>
<comment type="caution">
    <text evidence="2">The sequence shown here is derived from an EMBL/GenBank/DDBJ whole genome shotgun (WGS) entry which is preliminary data.</text>
</comment>
<gene>
    <name evidence="2" type="ORF">NA57DRAFT_79771</name>
</gene>
<proteinExistence type="predicted"/>
<dbReference type="AlphaFoldDB" id="A0A9P4IB19"/>
<evidence type="ECO:0000313" key="3">
    <source>
        <dbReference type="Proteomes" id="UP000799772"/>
    </source>
</evidence>
<dbReference type="PANTHER" id="PTHR42791:SF1">
    <property type="entry name" value="N-ACETYLTRANSFERASE DOMAIN-CONTAINING PROTEIN"/>
    <property type="match status" value="1"/>
</dbReference>
<dbReference type="CDD" id="cd04301">
    <property type="entry name" value="NAT_SF"/>
    <property type="match status" value="1"/>
</dbReference>
<dbReference type="GO" id="GO:0016747">
    <property type="term" value="F:acyltransferase activity, transferring groups other than amino-acyl groups"/>
    <property type="evidence" value="ECO:0007669"/>
    <property type="project" value="InterPro"/>
</dbReference>